<feature type="domain" description="TIM-barrel" evidence="1">
    <location>
        <begin position="10"/>
        <end position="274"/>
    </location>
</feature>
<dbReference type="InterPro" id="IPR015813">
    <property type="entry name" value="Pyrv/PenolPyrv_kinase-like_dom"/>
</dbReference>
<evidence type="ECO:0000313" key="3">
    <source>
        <dbReference type="Proteomes" id="UP000800093"/>
    </source>
</evidence>
<dbReference type="OrthoDB" id="10264588at2759"/>
<dbReference type="GO" id="GO:0003824">
    <property type="term" value="F:catalytic activity"/>
    <property type="evidence" value="ECO:0007669"/>
    <property type="project" value="InterPro"/>
</dbReference>
<dbReference type="EMBL" id="ML986684">
    <property type="protein sequence ID" value="KAF2260303.1"/>
    <property type="molecule type" value="Genomic_DNA"/>
</dbReference>
<name>A0A9P4K186_9PLEO</name>
<proteinExistence type="predicted"/>
<dbReference type="PIRSF" id="PIRSF034452">
    <property type="entry name" value="TIM-br_sig_trnsd"/>
    <property type="match status" value="1"/>
</dbReference>
<gene>
    <name evidence="2" type="ORF">CC78DRAFT_29378</name>
</gene>
<dbReference type="SUPFAM" id="SSF51621">
    <property type="entry name" value="Phosphoenolpyruvate/pyruvate domain"/>
    <property type="match status" value="1"/>
</dbReference>
<accession>A0A9P4K186</accession>
<protein>
    <recommendedName>
        <fullName evidence="1">TIM-barrel domain-containing protein</fullName>
    </recommendedName>
</protein>
<dbReference type="Pfam" id="PF09370">
    <property type="entry name" value="PEP_hydrolase"/>
    <property type="match status" value="1"/>
</dbReference>
<dbReference type="InterPro" id="IPR013785">
    <property type="entry name" value="Aldolase_TIM"/>
</dbReference>
<dbReference type="Gene3D" id="3.20.20.70">
    <property type="entry name" value="Aldolase class I"/>
    <property type="match status" value="1"/>
</dbReference>
<dbReference type="PANTHER" id="PTHR31862">
    <property type="entry name" value="UPF0261 DOMAIN PROTEIN (AFU_ORTHOLOGUE AFUA_1G10120)"/>
    <property type="match status" value="1"/>
</dbReference>
<keyword evidence="3" id="KW-1185">Reference proteome</keyword>
<organism evidence="2 3">
    <name type="scientific">Lojkania enalia</name>
    <dbReference type="NCBI Taxonomy" id="147567"/>
    <lineage>
        <taxon>Eukaryota</taxon>
        <taxon>Fungi</taxon>
        <taxon>Dikarya</taxon>
        <taxon>Ascomycota</taxon>
        <taxon>Pezizomycotina</taxon>
        <taxon>Dothideomycetes</taxon>
        <taxon>Pleosporomycetidae</taxon>
        <taxon>Pleosporales</taxon>
        <taxon>Pleosporales incertae sedis</taxon>
        <taxon>Lojkania</taxon>
    </lineage>
</organism>
<dbReference type="InterPro" id="IPR051353">
    <property type="entry name" value="Tobamovirus_resist_UPF0261"/>
</dbReference>
<dbReference type="Gene3D" id="1.20.5.460">
    <property type="entry name" value="Single helix bin"/>
    <property type="match status" value="1"/>
</dbReference>
<dbReference type="Proteomes" id="UP000800093">
    <property type="component" value="Unassembled WGS sequence"/>
</dbReference>
<comment type="caution">
    <text evidence="2">The sequence shown here is derived from an EMBL/GenBank/DDBJ whole genome shotgun (WGS) entry which is preliminary data.</text>
</comment>
<dbReference type="PANTHER" id="PTHR31862:SF1">
    <property type="entry name" value="UPF0261 DOMAIN PROTEIN (AFU_ORTHOLOGUE AFUA_1G10120)"/>
    <property type="match status" value="1"/>
</dbReference>
<reference evidence="3" key="1">
    <citation type="journal article" date="2020" name="Stud. Mycol.">
        <title>101 Dothideomycetes genomes: A test case for predicting lifestyles and emergence of pathogens.</title>
        <authorList>
            <person name="Haridas S."/>
            <person name="Albert R."/>
            <person name="Binder M."/>
            <person name="Bloem J."/>
            <person name="LaButti K."/>
            <person name="Salamov A."/>
            <person name="Andreopoulos B."/>
            <person name="Baker S."/>
            <person name="Barry K."/>
            <person name="Bills G."/>
            <person name="Bluhm B."/>
            <person name="Cannon C."/>
            <person name="Castanera R."/>
            <person name="Culley D."/>
            <person name="Daum C."/>
            <person name="Ezra D."/>
            <person name="Gonzalez J."/>
            <person name="Henrissat B."/>
            <person name="Kuo A."/>
            <person name="Liang C."/>
            <person name="Lipzen A."/>
            <person name="Lutzoni F."/>
            <person name="Magnuson J."/>
            <person name="Mondo S."/>
            <person name="Nolan M."/>
            <person name="Ohm R."/>
            <person name="Pangilinan J."/>
            <person name="Park H.-J."/>
            <person name="Ramirez L."/>
            <person name="Alfaro M."/>
            <person name="Sun H."/>
            <person name="Tritt A."/>
            <person name="Yoshinaga Y."/>
            <person name="Zwiers L.-H."/>
            <person name="Turgeon B."/>
            <person name="Goodwin S."/>
            <person name="Spatafora J."/>
            <person name="Crous P."/>
            <person name="Grigoriev I."/>
        </authorList>
    </citation>
    <scope>NUCLEOTIDE SEQUENCE [LARGE SCALE GENOMIC DNA]</scope>
    <source>
        <strain evidence="3">CBS 304.66</strain>
    </source>
</reference>
<sequence length="279" mass="29750">MSPLNNRQDILQHLRDSISNGSTIIGAGAGIGLSAKFIEQGGGDLIIIYNSGRFRMAGRGSLAGLMPYSNANDVVLEMANEVLPIVKKTPVLAGVCATDPFRDIQRFLKQLKDLGFAGIQNFPTVGLIDGQFRQNLEETGMGYDAEVDLIRMAREMDLLTTPYAFNVQEAKKMVGAGADILVAHMGLTTSGSIGATSGKSLDDCVTLIQDIRDAAVNINADVIVLCHGGPIATPEDAEYVISRTKGVHGFYGASSMERLPVEEAITNITKQFKGLKSSG</sequence>
<dbReference type="InterPro" id="IPR009215">
    <property type="entry name" value="TIM-br_IGPS-like"/>
</dbReference>
<evidence type="ECO:0000259" key="1">
    <source>
        <dbReference type="Pfam" id="PF09370"/>
    </source>
</evidence>
<evidence type="ECO:0000313" key="2">
    <source>
        <dbReference type="EMBL" id="KAF2260303.1"/>
    </source>
</evidence>
<dbReference type="AlphaFoldDB" id="A0A9P4K186"/>